<dbReference type="EMBL" id="JAFJMO010000001">
    <property type="protein sequence ID" value="KAJ8287657.1"/>
    <property type="molecule type" value="Genomic_DNA"/>
</dbReference>
<dbReference type="GO" id="GO:0005634">
    <property type="term" value="C:nucleus"/>
    <property type="evidence" value="ECO:0007669"/>
    <property type="project" value="UniProtKB-SubCell"/>
</dbReference>
<dbReference type="InterPro" id="IPR045249">
    <property type="entry name" value="HARBI1-like"/>
</dbReference>
<evidence type="ECO:0000256" key="10">
    <source>
        <dbReference type="ARBA" id="ARBA00023242"/>
    </source>
</evidence>
<dbReference type="OrthoDB" id="2415966at2759"/>
<keyword evidence="6" id="KW-0963">Cytoplasm</keyword>
<dbReference type="Proteomes" id="UP001152803">
    <property type="component" value="Unassembled WGS sequence"/>
</dbReference>
<protein>
    <recommendedName>
        <fullName evidence="5">Putative nuclease HARBI1</fullName>
    </recommendedName>
    <alternativeName>
        <fullName evidence="11">Harbinger transposase-derived nuclease</fullName>
    </alternativeName>
</protein>
<comment type="subcellular location">
    <subcellularLocation>
        <location evidence="3">Cytoplasm</location>
    </subcellularLocation>
    <subcellularLocation>
        <location evidence="2">Nucleus</location>
    </subcellularLocation>
</comment>
<dbReference type="PANTHER" id="PTHR22930:SF85">
    <property type="entry name" value="GH03217P-RELATED"/>
    <property type="match status" value="1"/>
</dbReference>
<evidence type="ECO:0000256" key="5">
    <source>
        <dbReference type="ARBA" id="ARBA00015519"/>
    </source>
</evidence>
<feature type="domain" description="DDE Tnp4" evidence="13">
    <location>
        <begin position="97"/>
        <end position="164"/>
    </location>
</feature>
<dbReference type="GO" id="GO:0004518">
    <property type="term" value="F:nuclease activity"/>
    <property type="evidence" value="ECO:0007669"/>
    <property type="project" value="UniProtKB-KW"/>
</dbReference>
<comment type="caution">
    <text evidence="14">The sequence shown here is derived from an EMBL/GenBank/DDBJ whole genome shotgun (WGS) entry which is preliminary data.</text>
</comment>
<keyword evidence="10" id="KW-0539">Nucleus</keyword>
<name>A0A9Q1E108_CONCO</name>
<evidence type="ECO:0000256" key="11">
    <source>
        <dbReference type="ARBA" id="ARBA00030126"/>
    </source>
</evidence>
<evidence type="ECO:0000256" key="3">
    <source>
        <dbReference type="ARBA" id="ARBA00004496"/>
    </source>
</evidence>
<evidence type="ECO:0000256" key="4">
    <source>
        <dbReference type="ARBA" id="ARBA00006958"/>
    </source>
</evidence>
<comment type="similarity">
    <text evidence="4">Belongs to the HARBI1 family.</text>
</comment>
<reference evidence="14" key="1">
    <citation type="journal article" date="2023" name="Science">
        <title>Genome structures resolve the early diversification of teleost fishes.</title>
        <authorList>
            <person name="Parey E."/>
            <person name="Louis A."/>
            <person name="Montfort J."/>
            <person name="Bouchez O."/>
            <person name="Roques C."/>
            <person name="Iampietro C."/>
            <person name="Lluch J."/>
            <person name="Castinel A."/>
            <person name="Donnadieu C."/>
            <person name="Desvignes T."/>
            <person name="Floi Bucao C."/>
            <person name="Jouanno E."/>
            <person name="Wen M."/>
            <person name="Mejri S."/>
            <person name="Dirks R."/>
            <person name="Jansen H."/>
            <person name="Henkel C."/>
            <person name="Chen W.J."/>
            <person name="Zahm M."/>
            <person name="Cabau C."/>
            <person name="Klopp C."/>
            <person name="Thompson A.W."/>
            <person name="Robinson-Rechavi M."/>
            <person name="Braasch I."/>
            <person name="Lecointre G."/>
            <person name="Bobe J."/>
            <person name="Postlethwait J.H."/>
            <person name="Berthelot C."/>
            <person name="Roest Crollius H."/>
            <person name="Guiguen Y."/>
        </authorList>
    </citation>
    <scope>NUCLEOTIDE SEQUENCE</scope>
    <source>
        <strain evidence="14">Concon-B</strain>
    </source>
</reference>
<dbReference type="GO" id="GO:0005737">
    <property type="term" value="C:cytoplasm"/>
    <property type="evidence" value="ECO:0007669"/>
    <property type="project" value="UniProtKB-SubCell"/>
</dbReference>
<sequence length="197" mass="21753">PILLHLCNILEPNLTRPTRRSHAIPVLSVLGFLATGTFQHEIGDRSGISQPTMSRILPAVLNGILKLVKFPYDAQRQVETMQGFSAIANMPGVISAIDCTHVRIKAPSGDAFAYINRKNFHSLNVQLICDAKCVLLNVEARWPGGTHDAFILHNSTVGTRLEDGAVRNGWLIGKSIACLYNCMCVLYMDLPFYIHRG</sequence>
<comment type="cofactor">
    <cofactor evidence="1">
        <name>a divalent metal cation</name>
        <dbReference type="ChEBI" id="CHEBI:60240"/>
    </cofactor>
</comment>
<evidence type="ECO:0000256" key="7">
    <source>
        <dbReference type="ARBA" id="ARBA00022722"/>
    </source>
</evidence>
<evidence type="ECO:0000313" key="15">
    <source>
        <dbReference type="Proteomes" id="UP001152803"/>
    </source>
</evidence>
<keyword evidence="7" id="KW-0540">Nuclease</keyword>
<proteinExistence type="inferred from homology"/>
<evidence type="ECO:0000256" key="2">
    <source>
        <dbReference type="ARBA" id="ARBA00004123"/>
    </source>
</evidence>
<dbReference type="PRINTS" id="PR02086">
    <property type="entry name" value="PUTNUCHARBI1"/>
</dbReference>
<evidence type="ECO:0000256" key="12">
    <source>
        <dbReference type="ARBA" id="ARBA00045850"/>
    </source>
</evidence>
<comment type="function">
    <text evidence="12">Transposase-derived protein that may have nuclease activity. Does not have transposase activity.</text>
</comment>
<keyword evidence="8" id="KW-0479">Metal-binding</keyword>
<evidence type="ECO:0000256" key="8">
    <source>
        <dbReference type="ARBA" id="ARBA00022723"/>
    </source>
</evidence>
<organism evidence="14 15">
    <name type="scientific">Conger conger</name>
    <name type="common">Conger eel</name>
    <name type="synonym">Muraena conger</name>
    <dbReference type="NCBI Taxonomy" id="82655"/>
    <lineage>
        <taxon>Eukaryota</taxon>
        <taxon>Metazoa</taxon>
        <taxon>Chordata</taxon>
        <taxon>Craniata</taxon>
        <taxon>Vertebrata</taxon>
        <taxon>Euteleostomi</taxon>
        <taxon>Actinopterygii</taxon>
        <taxon>Neopterygii</taxon>
        <taxon>Teleostei</taxon>
        <taxon>Anguilliformes</taxon>
        <taxon>Congridae</taxon>
        <taxon>Conger</taxon>
    </lineage>
</organism>
<evidence type="ECO:0000256" key="1">
    <source>
        <dbReference type="ARBA" id="ARBA00001968"/>
    </source>
</evidence>
<evidence type="ECO:0000256" key="9">
    <source>
        <dbReference type="ARBA" id="ARBA00022801"/>
    </source>
</evidence>
<evidence type="ECO:0000259" key="13">
    <source>
        <dbReference type="Pfam" id="PF13359"/>
    </source>
</evidence>
<dbReference type="Pfam" id="PF13359">
    <property type="entry name" value="DDE_Tnp_4"/>
    <property type="match status" value="1"/>
</dbReference>
<dbReference type="InterPro" id="IPR026103">
    <property type="entry name" value="HARBI1_animal"/>
</dbReference>
<dbReference type="AlphaFoldDB" id="A0A9Q1E108"/>
<feature type="non-terminal residue" evidence="14">
    <location>
        <position position="1"/>
    </location>
</feature>
<evidence type="ECO:0000256" key="6">
    <source>
        <dbReference type="ARBA" id="ARBA00022490"/>
    </source>
</evidence>
<keyword evidence="9" id="KW-0378">Hydrolase</keyword>
<dbReference type="PANTHER" id="PTHR22930">
    <property type="match status" value="1"/>
</dbReference>
<dbReference type="InterPro" id="IPR027806">
    <property type="entry name" value="HARBI1_dom"/>
</dbReference>
<dbReference type="GO" id="GO:0046872">
    <property type="term" value="F:metal ion binding"/>
    <property type="evidence" value="ECO:0007669"/>
    <property type="project" value="UniProtKB-KW"/>
</dbReference>
<keyword evidence="15" id="KW-1185">Reference proteome</keyword>
<evidence type="ECO:0000313" key="14">
    <source>
        <dbReference type="EMBL" id="KAJ8287657.1"/>
    </source>
</evidence>
<dbReference type="GO" id="GO:0016787">
    <property type="term" value="F:hydrolase activity"/>
    <property type="evidence" value="ECO:0007669"/>
    <property type="project" value="UniProtKB-KW"/>
</dbReference>
<gene>
    <name evidence="14" type="ORF">COCON_G00003160</name>
</gene>
<accession>A0A9Q1E108</accession>